<protein>
    <submittedName>
        <fullName evidence="2">Uncharacterized protein</fullName>
    </submittedName>
</protein>
<dbReference type="HOGENOM" id="CLU_1553647_0_0_4"/>
<comment type="caution">
    <text evidence="2">The sequence shown here is derived from an EMBL/GenBank/DDBJ whole genome shotgun (WGS) entry which is preliminary data.</text>
</comment>
<gene>
    <name evidence="2" type="ORF">HMPREF9021_00463</name>
</gene>
<reference evidence="2 3" key="1">
    <citation type="submission" date="2010-03" db="EMBL/GenBank/DDBJ databases">
        <authorList>
            <consortium name="The Broad Institute Genome Sequencing Platform"/>
            <person name="Ward D."/>
            <person name="Earl A."/>
            <person name="Feldgarden M."/>
            <person name="Gevers D."/>
            <person name="Young S."/>
            <person name="Zeng Q."/>
            <person name="Koehrsen M."/>
            <person name="Alvarado L."/>
            <person name="Berlin A.M."/>
            <person name="Borenstein D."/>
            <person name="Chapman S.B."/>
            <person name="Chen Z."/>
            <person name="Engels R."/>
            <person name="Freedman E."/>
            <person name="Gellesch M."/>
            <person name="Goldberg J."/>
            <person name="Griggs A."/>
            <person name="Gujja S."/>
            <person name="Heilman E.R."/>
            <person name="Heiman D.I."/>
            <person name="Hepburn T.A."/>
            <person name="Howarth C."/>
            <person name="Jen D."/>
            <person name="Larson L."/>
            <person name="Mehta T."/>
            <person name="Park D."/>
            <person name="Pearson M."/>
            <person name="Richards J."/>
            <person name="Roberts A."/>
            <person name="Saif S."/>
            <person name="Shea T.D."/>
            <person name="Shenoy N."/>
            <person name="Sisk P."/>
            <person name="Stolte C."/>
            <person name="Sykes S.N."/>
            <person name="Walk T."/>
            <person name="White J."/>
            <person name="Yandava C."/>
            <person name="Izard J."/>
            <person name="Baranova O.V."/>
            <person name="Blanton J.M."/>
            <person name="Tanner A.C."/>
            <person name="Dewhirst F."/>
            <person name="Haas B."/>
            <person name="Nusbaum C."/>
            <person name="Birren B."/>
        </authorList>
    </citation>
    <scope>NUCLEOTIDE SEQUENCE [LARGE SCALE GENOMIC DNA]</scope>
    <source>
        <strain evidence="2 3">ATCC 29453</strain>
    </source>
</reference>
<evidence type="ECO:0000313" key="2">
    <source>
        <dbReference type="EMBL" id="EFG32058.2"/>
    </source>
</evidence>
<proteinExistence type="predicted"/>
<evidence type="ECO:0000313" key="3">
    <source>
        <dbReference type="Proteomes" id="UP000017813"/>
    </source>
</evidence>
<feature type="chain" id="PRO_5030178953" evidence="1">
    <location>
        <begin position="21"/>
        <end position="175"/>
    </location>
</feature>
<keyword evidence="1" id="KW-0732">Signal</keyword>
<sequence length="175" mass="19823">MNLKTMCLLPMLFASSLALAEISSAERADPIVAKLLNSKELGKPQAVDSDPMLAGTGGKEMIYPDTFELVNPKEHLYAIVTEVQDDPVYQEEGISYYRRMTYARCDKYQFIQGLLIKSLAFNDKNQPLKVYEPAAENYSLELNGDDYQEYLEMSHETSRDIPMVHAICTLAKQKK</sequence>
<feature type="signal peptide" evidence="1">
    <location>
        <begin position="1"/>
        <end position="20"/>
    </location>
</feature>
<accession>V9HE73</accession>
<reference evidence="2 3" key="2">
    <citation type="submission" date="2011-10" db="EMBL/GenBank/DDBJ databases">
        <title>The Genome Sequence of Simonsiella muelleri ATCC 29453.</title>
        <authorList>
            <consortium name="The Broad Institute Genome Sequencing Platform"/>
            <consortium name="The Broad Institute Genome Sequencing Center for Infectious Disease"/>
            <person name="Earl A."/>
            <person name="Ward D."/>
            <person name="Feldgarden M."/>
            <person name="Gevers D."/>
            <person name="Izard J."/>
            <person name="Baranova O.V."/>
            <person name="Blanton J.M."/>
            <person name="Tanner A.C."/>
            <person name="Dewhirst F."/>
            <person name="Young S.K."/>
            <person name="Zeng Q."/>
            <person name="Gargeya S."/>
            <person name="Fitzgerald M."/>
            <person name="Haas B."/>
            <person name="Abouelleil A."/>
            <person name="Alvarado L."/>
            <person name="Arachchi H.M."/>
            <person name="Berlin A."/>
            <person name="Brown A."/>
            <person name="Chapman S.B."/>
            <person name="Chen Z."/>
            <person name="Dunbar C."/>
            <person name="Freedman E."/>
            <person name="Gearin G."/>
            <person name="Goldberg J."/>
            <person name="Griggs A."/>
            <person name="Gujja S."/>
            <person name="Heiman D."/>
            <person name="Howarth C."/>
            <person name="Larson L."/>
            <person name="Lui A."/>
            <person name="MacDonald P.J.P."/>
            <person name="Montmayeur A."/>
            <person name="Murphy C."/>
            <person name="Neiman D."/>
            <person name="Pearson M."/>
            <person name="Priest M."/>
            <person name="Roberts A."/>
            <person name="Saif S."/>
            <person name="Shea T."/>
            <person name="Shenoy N."/>
            <person name="Sisk P."/>
            <person name="Stolte C."/>
            <person name="Sykes S."/>
            <person name="Wortman J."/>
            <person name="Nusbaum C."/>
            <person name="Birren B."/>
        </authorList>
    </citation>
    <scope>NUCLEOTIDE SEQUENCE [LARGE SCALE GENOMIC DNA]</scope>
    <source>
        <strain evidence="2 3">ATCC 29453</strain>
    </source>
</reference>
<dbReference type="RefSeq" id="WP_002642679.1">
    <property type="nucleotide sequence ID" value="NZ_CP019448.1"/>
</dbReference>
<organism evidence="2 3">
    <name type="scientific">Simonsiella muelleri ATCC 29453</name>
    <dbReference type="NCBI Taxonomy" id="641147"/>
    <lineage>
        <taxon>Bacteria</taxon>
        <taxon>Pseudomonadati</taxon>
        <taxon>Pseudomonadota</taxon>
        <taxon>Betaproteobacteria</taxon>
        <taxon>Neisseriales</taxon>
        <taxon>Neisseriaceae</taxon>
        <taxon>Simonsiella</taxon>
    </lineage>
</organism>
<dbReference type="AlphaFoldDB" id="V9HE73"/>
<keyword evidence="3" id="KW-1185">Reference proteome</keyword>
<dbReference type="EMBL" id="ADCY02000051">
    <property type="protein sequence ID" value="EFG32058.2"/>
    <property type="molecule type" value="Genomic_DNA"/>
</dbReference>
<dbReference type="Proteomes" id="UP000017813">
    <property type="component" value="Unassembled WGS sequence"/>
</dbReference>
<name>V9HE73_9NEIS</name>
<dbReference type="STRING" id="641147.HMPREF9021_00463"/>
<evidence type="ECO:0000256" key="1">
    <source>
        <dbReference type="SAM" id="SignalP"/>
    </source>
</evidence>
<dbReference type="KEGG" id="smur:BWP33_00275"/>